<dbReference type="AlphaFoldDB" id="A0AAN9DKU9"/>
<dbReference type="Gene3D" id="1.20.890.10">
    <property type="entry name" value="cAMP-dependent protein kinase regulatory subunit, dimerization-anchoring domain"/>
    <property type="match status" value="1"/>
</dbReference>
<reference evidence="2 3" key="1">
    <citation type="submission" date="2024-02" db="EMBL/GenBank/DDBJ databases">
        <title>Chromosome-level genome assembly of the Eurasian Minnow (Phoxinus phoxinus).</title>
        <authorList>
            <person name="Oriowo T.O."/>
            <person name="Martin S."/>
            <person name="Stange M."/>
            <person name="Chrysostomakis Y."/>
            <person name="Brown T."/>
            <person name="Winkler S."/>
            <person name="Kukowka S."/>
            <person name="Myers E.W."/>
            <person name="Bohne A."/>
        </authorList>
    </citation>
    <scope>NUCLEOTIDE SEQUENCE [LARGE SCALE GENOMIC DNA]</scope>
    <source>
        <strain evidence="2">ZFMK-TIS-60720</strain>
        <tissue evidence="2">Whole Organism</tissue>
    </source>
</reference>
<keyword evidence="3" id="KW-1185">Reference proteome</keyword>
<dbReference type="InterPro" id="IPR000048">
    <property type="entry name" value="IQ_motif_EF-hand-BS"/>
</dbReference>
<dbReference type="Proteomes" id="UP001364617">
    <property type="component" value="Unassembled WGS sequence"/>
</dbReference>
<gene>
    <name evidence="2" type="ORF">R3I93_001320</name>
</gene>
<dbReference type="PANTHER" id="PTHR34927:SF1">
    <property type="entry name" value="IQ DOMAIN-CONTAINING PROTEIN K"/>
    <property type="match status" value="1"/>
</dbReference>
<protein>
    <recommendedName>
        <fullName evidence="4">IQ motif containing K</fullName>
    </recommendedName>
</protein>
<sequence length="224" mass="26208">MNESSIFYSLFIRCSAQTQCSERGQMCPGLLREYLEECVLPVLLDGLEALLTEAQKHQCFQRKKTAFNGCDFLTEWLYNKNPQWTERTPTHFHNIPFVQDWFLKHPRKQLPVSLLLTDEQAAVLIQAFWRGYKVRVRPDVQELRQWQRELREENCDINKTVQDFWTRQENRVWSELVELDEVEAGVCVSIDVVPPTPQSRVPSTPTPAPPRADLLTPAEGRREH</sequence>
<evidence type="ECO:0008006" key="4">
    <source>
        <dbReference type="Google" id="ProtNLM"/>
    </source>
</evidence>
<comment type="caution">
    <text evidence="2">The sequence shown here is derived from an EMBL/GenBank/DDBJ whole genome shotgun (WGS) entry which is preliminary data.</text>
</comment>
<dbReference type="Pfam" id="PF00612">
    <property type="entry name" value="IQ"/>
    <property type="match status" value="1"/>
</dbReference>
<dbReference type="CDD" id="cd22969">
    <property type="entry name" value="DD_IQCK"/>
    <property type="match status" value="1"/>
</dbReference>
<evidence type="ECO:0000256" key="1">
    <source>
        <dbReference type="SAM" id="MobiDB-lite"/>
    </source>
</evidence>
<organism evidence="2 3">
    <name type="scientific">Phoxinus phoxinus</name>
    <name type="common">Eurasian minnow</name>
    <dbReference type="NCBI Taxonomy" id="58324"/>
    <lineage>
        <taxon>Eukaryota</taxon>
        <taxon>Metazoa</taxon>
        <taxon>Chordata</taxon>
        <taxon>Craniata</taxon>
        <taxon>Vertebrata</taxon>
        <taxon>Euteleostomi</taxon>
        <taxon>Actinopterygii</taxon>
        <taxon>Neopterygii</taxon>
        <taxon>Teleostei</taxon>
        <taxon>Ostariophysi</taxon>
        <taxon>Cypriniformes</taxon>
        <taxon>Leuciscidae</taxon>
        <taxon>Phoxininae</taxon>
        <taxon>Phoxinus</taxon>
    </lineage>
</organism>
<dbReference type="PANTHER" id="PTHR34927">
    <property type="entry name" value="IQ DOMAIN-CONTAINING PROTEIN K"/>
    <property type="match status" value="1"/>
</dbReference>
<dbReference type="InterPro" id="IPR043408">
    <property type="entry name" value="IQCK"/>
</dbReference>
<dbReference type="PROSITE" id="PS50096">
    <property type="entry name" value="IQ"/>
    <property type="match status" value="1"/>
</dbReference>
<dbReference type="EMBL" id="JAYKXH010000002">
    <property type="protein sequence ID" value="KAK7174103.1"/>
    <property type="molecule type" value="Genomic_DNA"/>
</dbReference>
<feature type="region of interest" description="Disordered" evidence="1">
    <location>
        <begin position="195"/>
        <end position="224"/>
    </location>
</feature>
<name>A0AAN9DKU9_9TELE</name>
<dbReference type="Gene3D" id="1.20.5.190">
    <property type="match status" value="1"/>
</dbReference>
<accession>A0AAN9DKU9</accession>
<proteinExistence type="predicted"/>
<evidence type="ECO:0000313" key="2">
    <source>
        <dbReference type="EMBL" id="KAK7174103.1"/>
    </source>
</evidence>
<evidence type="ECO:0000313" key="3">
    <source>
        <dbReference type="Proteomes" id="UP001364617"/>
    </source>
</evidence>
<dbReference type="CDD" id="cd23767">
    <property type="entry name" value="IQCD"/>
    <property type="match status" value="1"/>
</dbReference>